<dbReference type="Gene3D" id="1.25.40.1010">
    <property type="match status" value="1"/>
</dbReference>
<dbReference type="AlphaFoldDB" id="A0AAV6U969"/>
<evidence type="ECO:0000256" key="3">
    <source>
        <dbReference type="SAM" id="MobiDB-lite"/>
    </source>
</evidence>
<name>A0AAV6U969_9ARAC</name>
<feature type="region of interest" description="Disordered" evidence="3">
    <location>
        <begin position="80"/>
        <end position="118"/>
    </location>
</feature>
<protein>
    <recommendedName>
        <fullName evidence="6">N-alpha-acetyltransferase 15, NatA auxiliary subunit</fullName>
    </recommendedName>
</protein>
<accession>A0AAV6U969</accession>
<dbReference type="Proteomes" id="UP000827092">
    <property type="component" value="Unassembled WGS sequence"/>
</dbReference>
<dbReference type="InterPro" id="IPR021183">
    <property type="entry name" value="NatA_aux_su"/>
</dbReference>
<dbReference type="PANTHER" id="PTHR22767">
    <property type="entry name" value="N-TERMINAL ACETYLTRANSFERASE-RELATED"/>
    <property type="match status" value="1"/>
</dbReference>
<keyword evidence="2" id="KW-0802">TPR repeat</keyword>
<comment type="caution">
    <text evidence="4">The sequence shown here is derived from an EMBL/GenBank/DDBJ whole genome shotgun (WGS) entry which is preliminary data.</text>
</comment>
<evidence type="ECO:0000313" key="5">
    <source>
        <dbReference type="Proteomes" id="UP000827092"/>
    </source>
</evidence>
<sequence length="343" mass="39580">MIIWEQQHRTTSVFIVSHEKKVKIISHFFTPQMWDFPQVRTILGGLLRFSTSPADFKKYTNMAPGELKKYRNKQRKLKKRAELEKERQTAAQEKRDQHIKSRQQQDGEADSLKEEELVPDKLAKTEDPLGQAIRFLRPLQTLASERLETHLLAFEIYCRKDKLLLMLQSIKRAWLIDPKHPKLHSNLVRLYNAVSSRKDIPAPMQTVLKQEMDRIYKGKSAHELNEEFLAQYSNSLPHILQGARMKYCLDTKSQEKAISLVTNFNNQTTGVTIQCCVEVLEAMRNGDLGSCDKELASFLAKCRELFPYAAVFTLHQQTPHENNIGPPTNNSVANHVDSIPKEE</sequence>
<gene>
    <name evidence="4" type="ORF">JTE90_015802</name>
</gene>
<proteinExistence type="predicted"/>
<dbReference type="EMBL" id="JAFNEN010000544">
    <property type="protein sequence ID" value="KAG8180877.1"/>
    <property type="molecule type" value="Genomic_DNA"/>
</dbReference>
<reference evidence="4 5" key="1">
    <citation type="journal article" date="2022" name="Nat. Ecol. Evol.">
        <title>A masculinizing supergene underlies an exaggerated male reproductive morph in a spider.</title>
        <authorList>
            <person name="Hendrickx F."/>
            <person name="De Corte Z."/>
            <person name="Sonet G."/>
            <person name="Van Belleghem S.M."/>
            <person name="Kostlbacher S."/>
            <person name="Vangestel C."/>
        </authorList>
    </citation>
    <scope>NUCLEOTIDE SEQUENCE [LARGE SCALE GENOMIC DNA]</scope>
    <source>
        <strain evidence="4">W744_W776</strain>
    </source>
</reference>
<evidence type="ECO:0008006" key="6">
    <source>
        <dbReference type="Google" id="ProtNLM"/>
    </source>
</evidence>
<organism evidence="4 5">
    <name type="scientific">Oedothorax gibbosus</name>
    <dbReference type="NCBI Taxonomy" id="931172"/>
    <lineage>
        <taxon>Eukaryota</taxon>
        <taxon>Metazoa</taxon>
        <taxon>Ecdysozoa</taxon>
        <taxon>Arthropoda</taxon>
        <taxon>Chelicerata</taxon>
        <taxon>Arachnida</taxon>
        <taxon>Araneae</taxon>
        <taxon>Araneomorphae</taxon>
        <taxon>Entelegynae</taxon>
        <taxon>Araneoidea</taxon>
        <taxon>Linyphiidae</taxon>
        <taxon>Erigoninae</taxon>
        <taxon>Oedothorax</taxon>
    </lineage>
</organism>
<feature type="compositionally biased region" description="Polar residues" evidence="3">
    <location>
        <begin position="319"/>
        <end position="333"/>
    </location>
</feature>
<evidence type="ECO:0000256" key="2">
    <source>
        <dbReference type="ARBA" id="ARBA00022803"/>
    </source>
</evidence>
<dbReference type="PANTHER" id="PTHR22767:SF2">
    <property type="entry name" value="N(ALPHA)-ACETYLTRANSFERASE 15_16, ISOFORM A"/>
    <property type="match status" value="1"/>
</dbReference>
<dbReference type="GO" id="GO:0031415">
    <property type="term" value="C:NatA complex"/>
    <property type="evidence" value="ECO:0007669"/>
    <property type="project" value="TreeGrafter"/>
</dbReference>
<feature type="region of interest" description="Disordered" evidence="3">
    <location>
        <begin position="319"/>
        <end position="343"/>
    </location>
</feature>
<keyword evidence="5" id="KW-1185">Reference proteome</keyword>
<keyword evidence="1" id="KW-0677">Repeat</keyword>
<evidence type="ECO:0000313" key="4">
    <source>
        <dbReference type="EMBL" id="KAG8180877.1"/>
    </source>
</evidence>
<evidence type="ECO:0000256" key="1">
    <source>
        <dbReference type="ARBA" id="ARBA00022737"/>
    </source>
</evidence>
<dbReference type="Pfam" id="PF12569">
    <property type="entry name" value="NatA_aux_su"/>
    <property type="match status" value="1"/>
</dbReference>